<evidence type="ECO:0000256" key="1">
    <source>
        <dbReference type="SAM" id="SignalP"/>
    </source>
</evidence>
<dbReference type="EMBL" id="CVLB01000003">
    <property type="protein sequence ID" value="CRF35583.1"/>
    <property type="molecule type" value="Genomic_DNA"/>
</dbReference>
<keyword evidence="3" id="KW-1185">Reference proteome</keyword>
<feature type="signal peptide" evidence="1">
    <location>
        <begin position="1"/>
        <end position="22"/>
    </location>
</feature>
<accession>A0A0G4KAS5</accession>
<gene>
    <name evidence="2" type="ORF">BRSU_2750</name>
</gene>
<protein>
    <submittedName>
        <fullName evidence="2">Hypothetical secreted protein</fullName>
    </submittedName>
</protein>
<dbReference type="Proteomes" id="UP000043763">
    <property type="component" value="Unassembled WGS sequence"/>
</dbReference>
<dbReference type="PROSITE" id="PS51257">
    <property type="entry name" value="PROKAR_LIPOPROTEIN"/>
    <property type="match status" value="1"/>
</dbReference>
<dbReference type="RefSeq" id="WP_048596110.1">
    <property type="nucleotide sequence ID" value="NZ_CVLB01000003.1"/>
</dbReference>
<name>A0A0G4KAS5_9SPIR</name>
<dbReference type="OrthoDB" id="308541at2"/>
<keyword evidence="1" id="KW-0732">Signal</keyword>
<dbReference type="AlphaFoldDB" id="A0A0G4KAS5"/>
<reference evidence="3" key="1">
    <citation type="submission" date="2015-04" db="EMBL/GenBank/DDBJ databases">
        <authorList>
            <person name="Mushtaq Mamoona"/>
        </authorList>
    </citation>
    <scope>NUCLEOTIDE SEQUENCE [LARGE SCALE GENOMIC DNA]</scope>
    <source>
        <strain evidence="3">AN4859/03</strain>
    </source>
</reference>
<proteinExistence type="predicted"/>
<evidence type="ECO:0000313" key="3">
    <source>
        <dbReference type="Proteomes" id="UP000043763"/>
    </source>
</evidence>
<feature type="chain" id="PRO_5005194668" evidence="1">
    <location>
        <begin position="23"/>
        <end position="128"/>
    </location>
</feature>
<evidence type="ECO:0000313" key="2">
    <source>
        <dbReference type="EMBL" id="CRF35583.1"/>
    </source>
</evidence>
<sequence length="128" mass="13623">MNKKLFSILFTLFLVGILSVSCSNKDKTGSGDGNSTAKYAGDWYTDDSVPELVMKVDSNGNISFPGIEAQGAAIKGIEGSGSSYTVTYSGPNAPDMIVKILFSDTSTCSVEISQEGNKTTKYNLTKKQ</sequence>
<organism evidence="2 3">
    <name type="scientific">Brachyspira suanatina</name>
    <dbReference type="NCBI Taxonomy" id="381802"/>
    <lineage>
        <taxon>Bacteria</taxon>
        <taxon>Pseudomonadati</taxon>
        <taxon>Spirochaetota</taxon>
        <taxon>Spirochaetia</taxon>
        <taxon>Brachyspirales</taxon>
        <taxon>Brachyspiraceae</taxon>
        <taxon>Brachyspira</taxon>
    </lineage>
</organism>